<proteinExistence type="inferred from homology"/>
<evidence type="ECO:0000256" key="5">
    <source>
        <dbReference type="ARBA" id="ARBA00022519"/>
    </source>
</evidence>
<sequence>MSKPRHVYRPPRGRYSGIFAIIGGVIATLAVFVAIPLSQKLSDMTSPPAVVMPEPEAAPPPEQELVMEEPPPEEPEEEPPEPPPESAPDLDMALDVGDLSLGTGGGFALSIPNFAMGGGDDAFGGGDLETPPQPYVKSQPVYPNNLLSKGVGGKVEIACVINADGGVGSTKIRKSSGNSSLDQAALKAVRKWKFKPAVRGGKKVKATCVVPFNFEVKR</sequence>
<evidence type="ECO:0000313" key="13">
    <source>
        <dbReference type="EMBL" id="MFC7339328.1"/>
    </source>
</evidence>
<organism evidence="13 14">
    <name type="scientific">Haloferula chungangensis</name>
    <dbReference type="NCBI Taxonomy" id="1048331"/>
    <lineage>
        <taxon>Bacteria</taxon>
        <taxon>Pseudomonadati</taxon>
        <taxon>Verrucomicrobiota</taxon>
        <taxon>Verrucomicrobiia</taxon>
        <taxon>Verrucomicrobiales</taxon>
        <taxon>Verrucomicrobiaceae</taxon>
        <taxon>Haloferula</taxon>
    </lineage>
</organism>
<evidence type="ECO:0000256" key="10">
    <source>
        <dbReference type="SAM" id="MobiDB-lite"/>
    </source>
</evidence>
<evidence type="ECO:0000256" key="9">
    <source>
        <dbReference type="ARBA" id="ARBA00023136"/>
    </source>
</evidence>
<evidence type="ECO:0000256" key="6">
    <source>
        <dbReference type="ARBA" id="ARBA00022692"/>
    </source>
</evidence>
<evidence type="ECO:0000256" key="8">
    <source>
        <dbReference type="ARBA" id="ARBA00022989"/>
    </source>
</evidence>
<evidence type="ECO:0000256" key="11">
    <source>
        <dbReference type="SAM" id="Phobius"/>
    </source>
</evidence>
<dbReference type="PANTHER" id="PTHR33446">
    <property type="entry name" value="PROTEIN TONB-RELATED"/>
    <property type="match status" value="1"/>
</dbReference>
<dbReference type="InterPro" id="IPR003538">
    <property type="entry name" value="TonB"/>
</dbReference>
<comment type="caution">
    <text evidence="13">The sequence shown here is derived from an EMBL/GenBank/DDBJ whole genome shotgun (WGS) entry which is preliminary data.</text>
</comment>
<keyword evidence="8 11" id="KW-1133">Transmembrane helix</keyword>
<evidence type="ECO:0000313" key="14">
    <source>
        <dbReference type="Proteomes" id="UP001596472"/>
    </source>
</evidence>
<keyword evidence="14" id="KW-1185">Reference proteome</keyword>
<dbReference type="RefSeq" id="WP_379715934.1">
    <property type="nucleotide sequence ID" value="NZ_JBHTBS010000015.1"/>
</dbReference>
<keyword evidence="5" id="KW-0997">Cell inner membrane</keyword>
<protein>
    <submittedName>
        <fullName evidence="13">Energy transducer TonB</fullName>
    </submittedName>
</protein>
<feature type="domain" description="TonB C-terminal" evidence="12">
    <location>
        <begin position="127"/>
        <end position="218"/>
    </location>
</feature>
<evidence type="ECO:0000256" key="7">
    <source>
        <dbReference type="ARBA" id="ARBA00022927"/>
    </source>
</evidence>
<evidence type="ECO:0000256" key="2">
    <source>
        <dbReference type="ARBA" id="ARBA00006555"/>
    </source>
</evidence>
<keyword evidence="9 11" id="KW-0472">Membrane</keyword>
<dbReference type="SUPFAM" id="SSF74653">
    <property type="entry name" value="TolA/TonB C-terminal domain"/>
    <property type="match status" value="1"/>
</dbReference>
<dbReference type="InterPro" id="IPR037682">
    <property type="entry name" value="TonB_C"/>
</dbReference>
<reference evidence="14" key="1">
    <citation type="journal article" date="2019" name="Int. J. Syst. Evol. Microbiol.">
        <title>The Global Catalogue of Microorganisms (GCM) 10K type strain sequencing project: providing services to taxonomists for standard genome sequencing and annotation.</title>
        <authorList>
            <consortium name="The Broad Institute Genomics Platform"/>
            <consortium name="The Broad Institute Genome Sequencing Center for Infectious Disease"/>
            <person name="Wu L."/>
            <person name="Ma J."/>
        </authorList>
    </citation>
    <scope>NUCLEOTIDE SEQUENCE [LARGE SCALE GENOMIC DNA]</scope>
    <source>
        <strain evidence="14">CGMCC 4.1467</strain>
    </source>
</reference>
<gene>
    <name evidence="13" type="ORF">ACFQY0_19200</name>
</gene>
<dbReference type="InterPro" id="IPR051045">
    <property type="entry name" value="TonB-dependent_transducer"/>
</dbReference>
<dbReference type="PROSITE" id="PS52015">
    <property type="entry name" value="TONB_CTD"/>
    <property type="match status" value="1"/>
</dbReference>
<keyword evidence="6 11" id="KW-0812">Transmembrane</keyword>
<keyword evidence="4" id="KW-1003">Cell membrane</keyword>
<keyword evidence="7" id="KW-0653">Protein transport</keyword>
<dbReference type="PRINTS" id="PR01374">
    <property type="entry name" value="TONBPROTEIN"/>
</dbReference>
<dbReference type="Gene3D" id="3.30.1150.10">
    <property type="match status" value="1"/>
</dbReference>
<evidence type="ECO:0000256" key="1">
    <source>
        <dbReference type="ARBA" id="ARBA00004383"/>
    </source>
</evidence>
<feature type="compositionally biased region" description="Acidic residues" evidence="10">
    <location>
        <begin position="65"/>
        <end position="80"/>
    </location>
</feature>
<dbReference type="EMBL" id="JBHTBS010000015">
    <property type="protein sequence ID" value="MFC7339328.1"/>
    <property type="molecule type" value="Genomic_DNA"/>
</dbReference>
<accession>A0ABW2LDC6</accession>
<feature type="region of interest" description="Disordered" evidence="10">
    <location>
        <begin position="43"/>
        <end position="91"/>
    </location>
</feature>
<comment type="subcellular location">
    <subcellularLocation>
        <location evidence="1">Cell inner membrane</location>
        <topology evidence="1">Single-pass membrane protein</topology>
        <orientation evidence="1">Periplasmic side</orientation>
    </subcellularLocation>
</comment>
<evidence type="ECO:0000256" key="4">
    <source>
        <dbReference type="ARBA" id="ARBA00022475"/>
    </source>
</evidence>
<name>A0ABW2LDC6_9BACT</name>
<dbReference type="NCBIfam" id="TIGR01352">
    <property type="entry name" value="tonB_Cterm"/>
    <property type="match status" value="1"/>
</dbReference>
<feature type="transmembrane region" description="Helical" evidence="11">
    <location>
        <begin position="15"/>
        <end position="37"/>
    </location>
</feature>
<keyword evidence="3" id="KW-0813">Transport</keyword>
<comment type="similarity">
    <text evidence="2">Belongs to the TonB family.</text>
</comment>
<evidence type="ECO:0000256" key="3">
    <source>
        <dbReference type="ARBA" id="ARBA00022448"/>
    </source>
</evidence>
<evidence type="ECO:0000259" key="12">
    <source>
        <dbReference type="PROSITE" id="PS52015"/>
    </source>
</evidence>
<dbReference type="InterPro" id="IPR006260">
    <property type="entry name" value="TonB/TolA_C"/>
</dbReference>
<dbReference type="Pfam" id="PF03544">
    <property type="entry name" value="TonB_C"/>
    <property type="match status" value="1"/>
</dbReference>
<dbReference type="Proteomes" id="UP001596472">
    <property type="component" value="Unassembled WGS sequence"/>
</dbReference>